<evidence type="ECO:0000256" key="2">
    <source>
        <dbReference type="SAM" id="Phobius"/>
    </source>
</evidence>
<sequence>MPHRNDESRLARAGHAHGRRRSGRPPGGDRPGRPGALLALVLTAALAAAVAGAVLPHGLLLAAGLIAAAVAVIRSGAPGRDRERLP</sequence>
<organism evidence="3 4">
    <name type="scientific">Streptomyces virginiae</name>
    <name type="common">Streptomyces cinnamonensis</name>
    <dbReference type="NCBI Taxonomy" id="1961"/>
    <lineage>
        <taxon>Bacteria</taxon>
        <taxon>Bacillati</taxon>
        <taxon>Actinomycetota</taxon>
        <taxon>Actinomycetes</taxon>
        <taxon>Kitasatosporales</taxon>
        <taxon>Streptomycetaceae</taxon>
        <taxon>Streptomyces</taxon>
    </lineage>
</organism>
<feature type="compositionally biased region" description="Basic and acidic residues" evidence="1">
    <location>
        <begin position="1"/>
        <end position="10"/>
    </location>
</feature>
<feature type="compositionally biased region" description="Basic residues" evidence="1">
    <location>
        <begin position="12"/>
        <end position="23"/>
    </location>
</feature>
<dbReference type="GeneID" id="86952202"/>
<accession>A0ABQ3NNP4</accession>
<keyword evidence="2" id="KW-0812">Transmembrane</keyword>
<feature type="region of interest" description="Disordered" evidence="1">
    <location>
        <begin position="1"/>
        <end position="34"/>
    </location>
</feature>
<dbReference type="EMBL" id="BNDV01000008">
    <property type="protein sequence ID" value="GHI14393.1"/>
    <property type="molecule type" value="Genomic_DNA"/>
</dbReference>
<reference evidence="4" key="1">
    <citation type="submission" date="2020-09" db="EMBL/GenBank/DDBJ databases">
        <title>Whole genome shotgun sequence of Streptomyces cinnamonensis NBRC 15873.</title>
        <authorList>
            <person name="Komaki H."/>
            <person name="Tamura T."/>
        </authorList>
    </citation>
    <scope>NUCLEOTIDE SEQUENCE [LARGE SCALE GENOMIC DNA]</scope>
    <source>
        <strain evidence="4">NBRC 15873</strain>
    </source>
</reference>
<evidence type="ECO:0000313" key="4">
    <source>
        <dbReference type="Proteomes" id="UP000660554"/>
    </source>
</evidence>
<protein>
    <submittedName>
        <fullName evidence="3">Uncharacterized protein</fullName>
    </submittedName>
</protein>
<proteinExistence type="predicted"/>
<name>A0ABQ3NNP4_STRVG</name>
<evidence type="ECO:0000256" key="1">
    <source>
        <dbReference type="SAM" id="MobiDB-lite"/>
    </source>
</evidence>
<feature type="transmembrane region" description="Helical" evidence="2">
    <location>
        <begin position="34"/>
        <end position="53"/>
    </location>
</feature>
<gene>
    <name evidence="3" type="ORF">Scinn_38560</name>
</gene>
<evidence type="ECO:0000313" key="3">
    <source>
        <dbReference type="EMBL" id="GHI14393.1"/>
    </source>
</evidence>
<keyword evidence="4" id="KW-1185">Reference proteome</keyword>
<feature type="transmembrane region" description="Helical" evidence="2">
    <location>
        <begin position="59"/>
        <end position="77"/>
    </location>
</feature>
<keyword evidence="2" id="KW-0472">Membrane</keyword>
<dbReference type="RefSeq" id="WP_191870045.1">
    <property type="nucleotide sequence ID" value="NZ_BMRU01000055.1"/>
</dbReference>
<dbReference type="Proteomes" id="UP000660554">
    <property type="component" value="Unassembled WGS sequence"/>
</dbReference>
<comment type="caution">
    <text evidence="3">The sequence shown here is derived from an EMBL/GenBank/DDBJ whole genome shotgun (WGS) entry which is preliminary data.</text>
</comment>
<keyword evidence="2" id="KW-1133">Transmembrane helix</keyword>